<evidence type="ECO:0000313" key="2">
    <source>
        <dbReference type="EMBL" id="KAF4758705.1"/>
    </source>
</evidence>
<dbReference type="AlphaFoldDB" id="A0A7J6UN63"/>
<comment type="caution">
    <text evidence="2">The sequence shown here is derived from an EMBL/GenBank/DDBJ whole genome shotgun (WGS) entry which is preliminary data.</text>
</comment>
<evidence type="ECO:0000313" key="4">
    <source>
        <dbReference type="Proteomes" id="UP000574390"/>
    </source>
</evidence>
<proteinExistence type="predicted"/>
<gene>
    <name evidence="1" type="ORF">FOZ62_022462</name>
    <name evidence="2" type="ORF">FOZ63_024836</name>
</gene>
<accession>A0A7J6UN63</accession>
<keyword evidence="3" id="KW-1185">Reference proteome</keyword>
<dbReference type="EMBL" id="JABANM010017180">
    <property type="protein sequence ID" value="KAF4728206.1"/>
    <property type="molecule type" value="Genomic_DNA"/>
</dbReference>
<sequence length="118" mass="13523">NKTMAIIAGYPFYRKGPVNKAKTKVRYACSTPHCKTTVYAQVVQCNGLPVEIFPDITENDVPAHHHSPPLTNAYWERRFLSMLREKTTNNFIRPAKDIYRMTISEVPVQARGVIPLYE</sequence>
<dbReference type="Proteomes" id="UP000553632">
    <property type="component" value="Unassembled WGS sequence"/>
</dbReference>
<name>A0A7J6UN63_PEROL</name>
<protein>
    <submittedName>
        <fullName evidence="2">Uncharacterized protein</fullName>
    </submittedName>
</protein>
<organism evidence="2 3">
    <name type="scientific">Perkinsus olseni</name>
    <name type="common">Perkinsus atlanticus</name>
    <dbReference type="NCBI Taxonomy" id="32597"/>
    <lineage>
        <taxon>Eukaryota</taxon>
        <taxon>Sar</taxon>
        <taxon>Alveolata</taxon>
        <taxon>Perkinsozoa</taxon>
        <taxon>Perkinsea</taxon>
        <taxon>Perkinsida</taxon>
        <taxon>Perkinsidae</taxon>
        <taxon>Perkinsus</taxon>
    </lineage>
</organism>
<dbReference type="Proteomes" id="UP000574390">
    <property type="component" value="Unassembled WGS sequence"/>
</dbReference>
<dbReference type="EMBL" id="JABANO010001071">
    <property type="protein sequence ID" value="KAF4758705.1"/>
    <property type="molecule type" value="Genomic_DNA"/>
</dbReference>
<feature type="non-terminal residue" evidence="2">
    <location>
        <position position="118"/>
    </location>
</feature>
<evidence type="ECO:0000313" key="1">
    <source>
        <dbReference type="EMBL" id="KAF4728206.1"/>
    </source>
</evidence>
<feature type="non-terminal residue" evidence="2">
    <location>
        <position position="1"/>
    </location>
</feature>
<reference evidence="3 4" key="1">
    <citation type="submission" date="2020-04" db="EMBL/GenBank/DDBJ databases">
        <title>Perkinsus olseni comparative genomics.</title>
        <authorList>
            <person name="Bogema D.R."/>
        </authorList>
    </citation>
    <scope>NUCLEOTIDE SEQUENCE [LARGE SCALE GENOMIC DNA]</scope>
    <source>
        <strain evidence="1">ATCC PRA-205</strain>
        <strain evidence="2 3">ATCC PRA-207</strain>
    </source>
</reference>
<evidence type="ECO:0000313" key="3">
    <source>
        <dbReference type="Proteomes" id="UP000553632"/>
    </source>
</evidence>